<sequence>MLEAHDNSYDSRQQLTTTRKGIIWFDKVSAMSIGTFNLCDLNSQRNNAILVELLADLHPGSIRFGYPHLPVWVFSNFNYFTSSLAVHNELSIYF</sequence>
<protein>
    <submittedName>
        <fullName evidence="1">Uncharacterized protein</fullName>
    </submittedName>
</protein>
<proteinExistence type="predicted"/>
<dbReference type="EMBL" id="BAABME010005847">
    <property type="protein sequence ID" value="GAA0166766.1"/>
    <property type="molecule type" value="Genomic_DNA"/>
</dbReference>
<comment type="caution">
    <text evidence="1">The sequence shown here is derived from an EMBL/GenBank/DDBJ whole genome shotgun (WGS) entry which is preliminary data.</text>
</comment>
<dbReference type="Proteomes" id="UP001454036">
    <property type="component" value="Unassembled WGS sequence"/>
</dbReference>
<evidence type="ECO:0000313" key="1">
    <source>
        <dbReference type="EMBL" id="GAA0166766.1"/>
    </source>
</evidence>
<keyword evidence="2" id="KW-1185">Reference proteome</keyword>
<dbReference type="AlphaFoldDB" id="A0AAV3QU11"/>
<accession>A0AAV3QU11</accession>
<gene>
    <name evidence="1" type="ORF">LIER_21850</name>
</gene>
<name>A0AAV3QU11_LITER</name>
<organism evidence="1 2">
    <name type="scientific">Lithospermum erythrorhizon</name>
    <name type="common">Purple gromwell</name>
    <name type="synonym">Lithospermum officinale var. erythrorhizon</name>
    <dbReference type="NCBI Taxonomy" id="34254"/>
    <lineage>
        <taxon>Eukaryota</taxon>
        <taxon>Viridiplantae</taxon>
        <taxon>Streptophyta</taxon>
        <taxon>Embryophyta</taxon>
        <taxon>Tracheophyta</taxon>
        <taxon>Spermatophyta</taxon>
        <taxon>Magnoliopsida</taxon>
        <taxon>eudicotyledons</taxon>
        <taxon>Gunneridae</taxon>
        <taxon>Pentapetalae</taxon>
        <taxon>asterids</taxon>
        <taxon>lamiids</taxon>
        <taxon>Boraginales</taxon>
        <taxon>Boraginaceae</taxon>
        <taxon>Boraginoideae</taxon>
        <taxon>Lithospermeae</taxon>
        <taxon>Lithospermum</taxon>
    </lineage>
</organism>
<reference evidence="1 2" key="1">
    <citation type="submission" date="2024-01" db="EMBL/GenBank/DDBJ databases">
        <title>The complete chloroplast genome sequence of Lithospermum erythrorhizon: insights into the phylogenetic relationship among Boraginaceae species and the maternal lineages of purple gromwells.</title>
        <authorList>
            <person name="Okada T."/>
            <person name="Watanabe K."/>
        </authorList>
    </citation>
    <scope>NUCLEOTIDE SEQUENCE [LARGE SCALE GENOMIC DNA]</scope>
</reference>
<evidence type="ECO:0000313" key="2">
    <source>
        <dbReference type="Proteomes" id="UP001454036"/>
    </source>
</evidence>